<evidence type="ECO:0000313" key="2">
    <source>
        <dbReference type="Proteomes" id="UP001501455"/>
    </source>
</evidence>
<accession>A0ABP6TQ92</accession>
<dbReference type="Proteomes" id="UP001501455">
    <property type="component" value="Unassembled WGS sequence"/>
</dbReference>
<dbReference type="EMBL" id="BAAAXF010000025">
    <property type="protein sequence ID" value="GAA3496699.1"/>
    <property type="molecule type" value="Genomic_DNA"/>
</dbReference>
<organism evidence="1 2">
    <name type="scientific">Streptomyces prasinosporus</name>
    <dbReference type="NCBI Taxonomy" id="68256"/>
    <lineage>
        <taxon>Bacteria</taxon>
        <taxon>Bacillati</taxon>
        <taxon>Actinomycetota</taxon>
        <taxon>Actinomycetes</taxon>
        <taxon>Kitasatosporales</taxon>
        <taxon>Streptomycetaceae</taxon>
        <taxon>Streptomyces</taxon>
        <taxon>Streptomyces albogriseolus group</taxon>
    </lineage>
</organism>
<evidence type="ECO:0000313" key="1">
    <source>
        <dbReference type="EMBL" id="GAA3496699.1"/>
    </source>
</evidence>
<reference evidence="2" key="1">
    <citation type="journal article" date="2019" name="Int. J. Syst. Evol. Microbiol.">
        <title>The Global Catalogue of Microorganisms (GCM) 10K type strain sequencing project: providing services to taxonomists for standard genome sequencing and annotation.</title>
        <authorList>
            <consortium name="The Broad Institute Genomics Platform"/>
            <consortium name="The Broad Institute Genome Sequencing Center for Infectious Disease"/>
            <person name="Wu L."/>
            <person name="Ma J."/>
        </authorList>
    </citation>
    <scope>NUCLEOTIDE SEQUENCE [LARGE SCALE GENOMIC DNA]</scope>
    <source>
        <strain evidence="2">JCM 4816</strain>
    </source>
</reference>
<name>A0ABP6TQ92_9ACTN</name>
<keyword evidence="2" id="KW-1185">Reference proteome</keyword>
<proteinExistence type="predicted"/>
<comment type="caution">
    <text evidence="1">The sequence shown here is derived from an EMBL/GenBank/DDBJ whole genome shotgun (WGS) entry which is preliminary data.</text>
</comment>
<sequence>MPNSLEPVSDESTERVALGRVNIRSCPQKYLHAFEEKIEAYRHRTTFDGLTKTLEQWRLDCPNSANDADAQEALKEAKHARDSYNIHTYRLDTGETFALDHQGRWIALFVPGSTSPTATATSVARAMQQAAKEELGVTDATINVDLVPPPGLTAERLEELAVVVHLAMTFRLPNSWLRRHKGQGDLRPLIEKLAQFHGEEGAFTVRGARVNLPHEVIDSLDEGVSGGHIDIAATASTGESYDSKAHVAQFQSRLLALYGDLTPVVLILAVAWLIEEWISRGGSA</sequence>
<protein>
    <submittedName>
        <fullName evidence="1">Uncharacterized protein</fullName>
    </submittedName>
</protein>
<gene>
    <name evidence="1" type="ORF">GCM10019016_038000</name>
</gene>